<dbReference type="AlphaFoldDB" id="A0A9X0BIX7"/>
<sequence>MACSALYCKDTSVVLSQKPQNPANPTFLKPATNTEFTKYAYDTEDATEAEMVAVEYICSYNPDVNGEWWLVSEEGKPVIKLTTHYVDHFGGDLDKSPTTETYSFIQEYFQAKLSIVRADLQLQEEAQKWLDGVKATQRTLSMPLGERSLEERYVRCGSSRCQSQRTCINTGGTQCSVCARFVCYYTVLPDGCWH</sequence>
<dbReference type="Proteomes" id="UP001148312">
    <property type="component" value="Unassembled WGS sequence"/>
</dbReference>
<evidence type="ECO:0000313" key="1">
    <source>
        <dbReference type="EMBL" id="KAJ5466540.1"/>
    </source>
</evidence>
<evidence type="ECO:0000313" key="2">
    <source>
        <dbReference type="Proteomes" id="UP001148312"/>
    </source>
</evidence>
<name>A0A9X0BIX7_9EURO</name>
<protein>
    <submittedName>
        <fullName evidence="1">Uncharacterized protein</fullName>
    </submittedName>
</protein>
<keyword evidence="2" id="KW-1185">Reference proteome</keyword>
<gene>
    <name evidence="1" type="ORF">N7539_009496</name>
</gene>
<reference evidence="1" key="2">
    <citation type="journal article" date="2023" name="IMA Fungus">
        <title>Comparative genomic study of the Penicillium genus elucidates a diverse pangenome and 15 lateral gene transfer events.</title>
        <authorList>
            <person name="Petersen C."/>
            <person name="Sorensen T."/>
            <person name="Nielsen M.R."/>
            <person name="Sondergaard T.E."/>
            <person name="Sorensen J.L."/>
            <person name="Fitzpatrick D.A."/>
            <person name="Frisvad J.C."/>
            <person name="Nielsen K.L."/>
        </authorList>
    </citation>
    <scope>NUCLEOTIDE SEQUENCE</scope>
    <source>
        <strain evidence="1">IBT 30728</strain>
    </source>
</reference>
<reference evidence="1" key="1">
    <citation type="submission" date="2022-12" db="EMBL/GenBank/DDBJ databases">
        <authorList>
            <person name="Petersen C."/>
        </authorList>
    </citation>
    <scope>NUCLEOTIDE SEQUENCE</scope>
    <source>
        <strain evidence="1">IBT 30728</strain>
    </source>
</reference>
<organism evidence="1 2">
    <name type="scientific">Penicillium diatomitis</name>
    <dbReference type="NCBI Taxonomy" id="2819901"/>
    <lineage>
        <taxon>Eukaryota</taxon>
        <taxon>Fungi</taxon>
        <taxon>Dikarya</taxon>
        <taxon>Ascomycota</taxon>
        <taxon>Pezizomycotina</taxon>
        <taxon>Eurotiomycetes</taxon>
        <taxon>Eurotiomycetidae</taxon>
        <taxon>Eurotiales</taxon>
        <taxon>Aspergillaceae</taxon>
        <taxon>Penicillium</taxon>
    </lineage>
</organism>
<dbReference type="EMBL" id="JAPWDQ010000019">
    <property type="protein sequence ID" value="KAJ5466540.1"/>
    <property type="molecule type" value="Genomic_DNA"/>
</dbReference>
<proteinExistence type="predicted"/>
<dbReference type="GeneID" id="81629341"/>
<comment type="caution">
    <text evidence="1">The sequence shown here is derived from an EMBL/GenBank/DDBJ whole genome shotgun (WGS) entry which is preliminary data.</text>
</comment>
<dbReference type="RefSeq" id="XP_056785586.1">
    <property type="nucleotide sequence ID" value="XM_056939091.1"/>
</dbReference>
<accession>A0A9X0BIX7</accession>